<evidence type="ECO:0000313" key="4">
    <source>
        <dbReference type="EMBL" id="MBA0550976.1"/>
    </source>
</evidence>
<comment type="caution">
    <text evidence="4">The sequence shown here is derived from an EMBL/GenBank/DDBJ whole genome shotgun (WGS) entry which is preliminary data.</text>
</comment>
<dbReference type="Proteomes" id="UP000593572">
    <property type="component" value="Unassembled WGS sequence"/>
</dbReference>
<dbReference type="InterPro" id="IPR036514">
    <property type="entry name" value="SGNH_hydro_sf"/>
</dbReference>
<organism evidence="4 5">
    <name type="scientific">Gossypium lobatum</name>
    <dbReference type="NCBI Taxonomy" id="34289"/>
    <lineage>
        <taxon>Eukaryota</taxon>
        <taxon>Viridiplantae</taxon>
        <taxon>Streptophyta</taxon>
        <taxon>Embryophyta</taxon>
        <taxon>Tracheophyta</taxon>
        <taxon>Spermatophyta</taxon>
        <taxon>Magnoliopsida</taxon>
        <taxon>eudicotyledons</taxon>
        <taxon>Gunneridae</taxon>
        <taxon>Pentapetalae</taxon>
        <taxon>rosids</taxon>
        <taxon>malvids</taxon>
        <taxon>Malvales</taxon>
        <taxon>Malvaceae</taxon>
        <taxon>Malvoideae</taxon>
        <taxon>Gossypium</taxon>
    </lineage>
</organism>
<evidence type="ECO:0000256" key="2">
    <source>
        <dbReference type="ARBA" id="ARBA00023180"/>
    </source>
</evidence>
<reference evidence="4 5" key="1">
    <citation type="journal article" date="2019" name="Genome Biol. Evol.">
        <title>Insights into the evolution of the New World diploid cottons (Gossypium, subgenus Houzingenia) based on genome sequencing.</title>
        <authorList>
            <person name="Grover C.E."/>
            <person name="Arick M.A. 2nd"/>
            <person name="Thrash A."/>
            <person name="Conover J.L."/>
            <person name="Sanders W.S."/>
            <person name="Peterson D.G."/>
            <person name="Frelichowski J.E."/>
            <person name="Scheffler J.A."/>
            <person name="Scheffler B.E."/>
            <person name="Wendel J.F."/>
        </authorList>
    </citation>
    <scope>NUCLEOTIDE SEQUENCE [LARGE SCALE GENOMIC DNA]</scope>
    <source>
        <strain evidence="4">157</strain>
        <tissue evidence="4">Leaf</tissue>
    </source>
</reference>
<comment type="similarity">
    <text evidence="1">Belongs to the 'GDSL' lipolytic enzyme family.</text>
</comment>
<dbReference type="AlphaFoldDB" id="A0A7J8LEV0"/>
<name>A0A7J8LEV0_9ROSI</name>
<keyword evidence="2" id="KW-0325">Glycoprotein</keyword>
<protein>
    <recommendedName>
        <fullName evidence="6">Alpha-L-fucosidase</fullName>
    </recommendedName>
</protein>
<feature type="signal peptide" evidence="3">
    <location>
        <begin position="1"/>
        <end position="28"/>
    </location>
</feature>
<dbReference type="Gene3D" id="3.40.50.1110">
    <property type="entry name" value="SGNH hydrolase"/>
    <property type="match status" value="1"/>
</dbReference>
<accession>A0A7J8LEV0</accession>
<dbReference type="EMBL" id="JABEZX010000002">
    <property type="protein sequence ID" value="MBA0550976.1"/>
    <property type="molecule type" value="Genomic_DNA"/>
</dbReference>
<sequence length="274" mass="30002">MAFDGSSIIVVAIFGFFLVNLTSSLVLAKGPCQFPAIFNFGDSNSDTGGLSAAFGQAPPPNGMSYFGHPAGRYCDGRLVIDFLAESLGLPYLSAFLDSLGTNFTHGANFATAGSTIRPQNTTLHQSGFSPISLNVQFYEFHDFHVRSQIVRKRGGVYETILPKEEDFSSALYTFDIGQNDLTSGYFLSMSVDEVKAYVPDVLNQFRTIIKASPVGCLPYVMERIPVLPGQIDRYGCASPFNEVAQFFNHGLKKTVQQLRKDLPHAAITYVDVYS</sequence>
<dbReference type="PANTHER" id="PTHR22835">
    <property type="entry name" value="ZINC FINGER FYVE DOMAIN CONTAINING PROTEIN"/>
    <property type="match status" value="1"/>
</dbReference>
<feature type="chain" id="PRO_5029680189" description="Alpha-L-fucosidase" evidence="3">
    <location>
        <begin position="29"/>
        <end position="274"/>
    </location>
</feature>
<evidence type="ECO:0000256" key="1">
    <source>
        <dbReference type="ARBA" id="ARBA00008668"/>
    </source>
</evidence>
<dbReference type="PANTHER" id="PTHR22835:SF588">
    <property type="entry name" value="ALPHA-L-FUCOSIDASE 3"/>
    <property type="match status" value="1"/>
</dbReference>
<keyword evidence="3" id="KW-0732">Signal</keyword>
<evidence type="ECO:0008006" key="6">
    <source>
        <dbReference type="Google" id="ProtNLM"/>
    </source>
</evidence>
<feature type="non-terminal residue" evidence="4">
    <location>
        <position position="1"/>
    </location>
</feature>
<evidence type="ECO:0000256" key="3">
    <source>
        <dbReference type="SAM" id="SignalP"/>
    </source>
</evidence>
<proteinExistence type="inferred from homology"/>
<dbReference type="Pfam" id="PF00657">
    <property type="entry name" value="Lipase_GDSL"/>
    <property type="match status" value="1"/>
</dbReference>
<dbReference type="GO" id="GO:0016788">
    <property type="term" value="F:hydrolase activity, acting on ester bonds"/>
    <property type="evidence" value="ECO:0007669"/>
    <property type="project" value="InterPro"/>
</dbReference>
<gene>
    <name evidence="4" type="ORF">Golob_021881</name>
</gene>
<evidence type="ECO:0000313" key="5">
    <source>
        <dbReference type="Proteomes" id="UP000593572"/>
    </source>
</evidence>
<keyword evidence="5" id="KW-1185">Reference proteome</keyword>
<dbReference type="InterPro" id="IPR001087">
    <property type="entry name" value="GDSL"/>
</dbReference>